<dbReference type="EMBL" id="WRXN01000017">
    <property type="protein sequence ID" value="MVT11971.1"/>
    <property type="molecule type" value="Genomic_DNA"/>
</dbReference>
<dbReference type="GO" id="GO:0036088">
    <property type="term" value="P:D-serine catabolic process"/>
    <property type="evidence" value="ECO:0007669"/>
    <property type="project" value="TreeGrafter"/>
</dbReference>
<evidence type="ECO:0000259" key="3">
    <source>
        <dbReference type="SMART" id="SM01119"/>
    </source>
</evidence>
<protein>
    <submittedName>
        <fullName evidence="4">D-TA family PLP-dependent enzyme</fullName>
    </submittedName>
</protein>
<accession>A0A7K1UC55</accession>
<dbReference type="InterPro" id="IPR042208">
    <property type="entry name" value="D-ser_dehydrat-like_sf"/>
</dbReference>
<dbReference type="CDD" id="cd06821">
    <property type="entry name" value="PLPDE_III_D-TA"/>
    <property type="match status" value="1"/>
</dbReference>
<evidence type="ECO:0000313" key="5">
    <source>
        <dbReference type="Proteomes" id="UP000461730"/>
    </source>
</evidence>
<comment type="caution">
    <text evidence="4">The sequence shown here is derived from an EMBL/GenBank/DDBJ whole genome shotgun (WGS) entry which is preliminary data.</text>
</comment>
<dbReference type="Gene3D" id="2.40.37.20">
    <property type="entry name" value="D-serine dehydratase-like domain"/>
    <property type="match status" value="1"/>
</dbReference>
<dbReference type="RefSeq" id="WP_157309388.1">
    <property type="nucleotide sequence ID" value="NZ_WRXN01000017.1"/>
</dbReference>
<comment type="similarity">
    <text evidence="1">Belongs to the DSD1 family.</text>
</comment>
<dbReference type="AlphaFoldDB" id="A0A7K1UC55"/>
<dbReference type="Gene3D" id="3.20.20.10">
    <property type="entry name" value="Alanine racemase"/>
    <property type="match status" value="1"/>
</dbReference>
<dbReference type="Proteomes" id="UP000461730">
    <property type="component" value="Unassembled WGS sequence"/>
</dbReference>
<evidence type="ECO:0000313" key="4">
    <source>
        <dbReference type="EMBL" id="MVT11971.1"/>
    </source>
</evidence>
<feature type="domain" description="D-serine dehydratase-like" evidence="3">
    <location>
        <begin position="259"/>
        <end position="348"/>
    </location>
</feature>
<dbReference type="PANTHER" id="PTHR28004">
    <property type="entry name" value="ZGC:162816-RELATED"/>
    <property type="match status" value="1"/>
</dbReference>
<dbReference type="InterPro" id="IPR026956">
    <property type="entry name" value="D-ser_dehydrat-like_dom"/>
</dbReference>
<keyword evidence="2" id="KW-0456">Lyase</keyword>
<sequence>MHWYELHNINTVDTPAVLVYPDRMRDNILLLKETVKDVQCLRPHIKTSKMVEAIQLLQEEGISKFKCATIAEAEMLGMAGAQDVLLAYQPVGPKANRLLNLVEHYPETRYSCLVDNSTSAVAIAALFAAAQKVMPVYVDLNVGMNRTGIIPGDAALALYKELLHLPGITPLGLHVYDGHLHDEDPVIRREKCNAAFAPVQQLAEAITDSWAPAPRIIAGGSPTYAFHAEREGVECSPGTFIFWDWGYRQHLPEQQFEYAALVATRVISVIDDERICADLGHKAIAPENPQPRIHFLNVPDAQLMGQSEEHLVIKVPDSSLYPVGTVLYGVPLHICPTIALHERVGVVEGNNCIDYWKVIARDRKIMF</sequence>
<reference evidence="4 5" key="1">
    <citation type="submission" date="2019-12" db="EMBL/GenBank/DDBJ databases">
        <title>Chitinophaga sp. strain ysch24 (GDMCC 1.1355), whole genome shotgun sequence.</title>
        <authorList>
            <person name="Zhang X."/>
        </authorList>
    </citation>
    <scope>NUCLEOTIDE SEQUENCE [LARGE SCALE GENOMIC DNA]</scope>
    <source>
        <strain evidence="5">ysch24</strain>
    </source>
</reference>
<gene>
    <name evidence="4" type="ORF">GO493_27170</name>
</gene>
<dbReference type="SMART" id="SM01119">
    <property type="entry name" value="D-ser_dehydrat"/>
    <property type="match status" value="1"/>
</dbReference>
<dbReference type="SUPFAM" id="SSF51419">
    <property type="entry name" value="PLP-binding barrel"/>
    <property type="match status" value="1"/>
</dbReference>
<dbReference type="InterPro" id="IPR001608">
    <property type="entry name" value="Ala_racemase_N"/>
</dbReference>
<dbReference type="Pfam" id="PF01168">
    <property type="entry name" value="Ala_racemase_N"/>
    <property type="match status" value="1"/>
</dbReference>
<evidence type="ECO:0000256" key="1">
    <source>
        <dbReference type="ARBA" id="ARBA00005323"/>
    </source>
</evidence>
<organism evidence="4 5">
    <name type="scientific">Chitinophaga tropicalis</name>
    <dbReference type="NCBI Taxonomy" id="2683588"/>
    <lineage>
        <taxon>Bacteria</taxon>
        <taxon>Pseudomonadati</taxon>
        <taxon>Bacteroidota</taxon>
        <taxon>Chitinophagia</taxon>
        <taxon>Chitinophagales</taxon>
        <taxon>Chitinophagaceae</taxon>
        <taxon>Chitinophaga</taxon>
    </lineage>
</organism>
<evidence type="ECO:0000256" key="2">
    <source>
        <dbReference type="ARBA" id="ARBA00023239"/>
    </source>
</evidence>
<proteinExistence type="inferred from homology"/>
<dbReference type="PANTHER" id="PTHR28004:SF2">
    <property type="entry name" value="D-SERINE DEHYDRATASE"/>
    <property type="match status" value="1"/>
</dbReference>
<dbReference type="InterPro" id="IPR051466">
    <property type="entry name" value="D-amino_acid_metab_enzyme"/>
</dbReference>
<dbReference type="InterPro" id="IPR029066">
    <property type="entry name" value="PLP-binding_barrel"/>
</dbReference>
<dbReference type="GO" id="GO:0008721">
    <property type="term" value="F:D-serine ammonia-lyase activity"/>
    <property type="evidence" value="ECO:0007669"/>
    <property type="project" value="TreeGrafter"/>
</dbReference>
<name>A0A7K1UC55_9BACT</name>
<keyword evidence="5" id="KW-1185">Reference proteome</keyword>
<dbReference type="Pfam" id="PF14031">
    <property type="entry name" value="D-ser_dehydrat"/>
    <property type="match status" value="1"/>
</dbReference>